<sequence>MDPITCVFTIIGATCAVITAIDGVRKLRQDYRAKRDGITVLETESSREDFIEAAKALSHTVNDVSSTLGRNLPFELDAQLQADIRALQPRIKSLLKSIESQKSLSSAQNGGDGKFAEIPISPLEDQAMELRKKLQKAIDDFRSRLRKRKVNKKVVAPAPSGTKFCYGAILCQNGKATAASLAVSTTDIFEKPEWGFICQYCNLEVGDYKTILLSSAGTALETSDLLASCHVMACDGQNLRAYYKCLVCYLDRTDNAFSTASALETHMMEHPVLPLVLERPISASARAAQRDIEKFLEHEIPKTALPDNDANDSTSLPLNPEKNASSGMANDDGVSPADSPTGSPLKSHAPSITDSNGIWAAPFERPLRPPPPIPHTRSSASTPQTSSTRNVHELDTASPGKAAELDDSPGHHDPRIELPAPEVFHSGRSDASLTGASRSQSTAPTTPFPVSQASTSKSERASSESSREPVSSSLQHEQPMVPENPVRPQKQGFRESMHNILNPRKREPVSATPSSGSLSILDENPHQK</sequence>
<comment type="caution">
    <text evidence="2">The sequence shown here is derived from an EMBL/GenBank/DDBJ whole genome shotgun (WGS) entry which is preliminary data.</text>
</comment>
<evidence type="ECO:0000256" key="1">
    <source>
        <dbReference type="SAM" id="MobiDB-lite"/>
    </source>
</evidence>
<dbReference type="AlphaFoldDB" id="A0A8H4P1S7"/>
<dbReference type="OrthoDB" id="5090985at2759"/>
<accession>A0A8H4P1S7</accession>
<name>A0A8H4P1S7_9HYPO</name>
<feature type="compositionally biased region" description="Polar residues" evidence="1">
    <location>
        <begin position="429"/>
        <end position="449"/>
    </location>
</feature>
<feature type="compositionally biased region" description="Polar residues" evidence="1">
    <location>
        <begin position="378"/>
        <end position="389"/>
    </location>
</feature>
<protein>
    <submittedName>
        <fullName evidence="2">Uncharacterized protein</fullName>
    </submittedName>
</protein>
<evidence type="ECO:0000313" key="2">
    <source>
        <dbReference type="EMBL" id="KAF4452851.1"/>
    </source>
</evidence>
<feature type="compositionally biased region" description="Polar residues" evidence="1">
    <location>
        <begin position="338"/>
        <end position="356"/>
    </location>
</feature>
<organism evidence="2 3">
    <name type="scientific">Fusarium albosuccineum</name>
    <dbReference type="NCBI Taxonomy" id="1237068"/>
    <lineage>
        <taxon>Eukaryota</taxon>
        <taxon>Fungi</taxon>
        <taxon>Dikarya</taxon>
        <taxon>Ascomycota</taxon>
        <taxon>Pezizomycotina</taxon>
        <taxon>Sordariomycetes</taxon>
        <taxon>Hypocreomycetidae</taxon>
        <taxon>Hypocreales</taxon>
        <taxon>Nectriaceae</taxon>
        <taxon>Fusarium</taxon>
        <taxon>Fusarium decemcellulare species complex</taxon>
    </lineage>
</organism>
<gene>
    <name evidence="2" type="ORF">FALBO_16101</name>
</gene>
<reference evidence="2 3" key="1">
    <citation type="submission" date="2020-01" db="EMBL/GenBank/DDBJ databases">
        <title>Identification and distribution of gene clusters putatively required for synthesis of sphingolipid metabolism inhibitors in phylogenetically diverse species of the filamentous fungus Fusarium.</title>
        <authorList>
            <person name="Kim H.-S."/>
            <person name="Busman M."/>
            <person name="Brown D.W."/>
            <person name="Divon H."/>
            <person name="Uhlig S."/>
            <person name="Proctor R.H."/>
        </authorList>
    </citation>
    <scope>NUCLEOTIDE SEQUENCE [LARGE SCALE GENOMIC DNA]</scope>
    <source>
        <strain evidence="2 3">NRRL 20459</strain>
    </source>
</reference>
<evidence type="ECO:0000313" key="3">
    <source>
        <dbReference type="Proteomes" id="UP000554235"/>
    </source>
</evidence>
<feature type="compositionally biased region" description="Basic and acidic residues" evidence="1">
    <location>
        <begin position="457"/>
        <end position="467"/>
    </location>
</feature>
<feature type="compositionally biased region" description="Polar residues" evidence="1">
    <location>
        <begin position="311"/>
        <end position="328"/>
    </location>
</feature>
<feature type="region of interest" description="Disordered" evidence="1">
    <location>
        <begin position="299"/>
        <end position="528"/>
    </location>
</feature>
<dbReference type="EMBL" id="JAADYS010002933">
    <property type="protein sequence ID" value="KAF4452851.1"/>
    <property type="molecule type" value="Genomic_DNA"/>
</dbReference>
<keyword evidence="3" id="KW-1185">Reference proteome</keyword>
<proteinExistence type="predicted"/>
<dbReference type="Proteomes" id="UP000554235">
    <property type="component" value="Unassembled WGS sequence"/>
</dbReference>